<sequence length="338" mass="35330">MQATHQRAASGKRPLQLPASLFAIAFGMAGLAQAWSTVTRLAGDSSWPANALWIVTAVVWLITLVAYLSNVAARHRKAELSDLTFGPFTALIVIVPMLLGAPLAQQAKRAGEVVFICGAILMVLVGAWITGGWVTLDGDIQRWHPGYFLPTAAGGLLAGGESAMLGFTTLSRVLFGLGLGCFLILASIISYRLFVVAALPPPLLPTIAIELAPPVVAGSAWFAINGNRVDMFAGILAGFSGLMLAVQLRLIALYRRAKFGPGFWAFSFPFAAAVTDGVHWLAAEHVPGRGAIAYALVGVLSAGFVFLAARTVVGLANGTFLPRVPAADQGGAAPAQSR</sequence>
<protein>
    <submittedName>
        <fullName evidence="6">Dicarboxylate transporter/tellurite-resistance protein TehA</fullName>
    </submittedName>
</protein>
<dbReference type="InterPro" id="IPR038665">
    <property type="entry name" value="Voltage-dep_anion_channel_sf"/>
</dbReference>
<name>A0A8J3VQA6_9ACTN</name>
<feature type="transmembrane region" description="Helical" evidence="5">
    <location>
        <begin position="113"/>
        <end position="135"/>
    </location>
</feature>
<evidence type="ECO:0000313" key="7">
    <source>
        <dbReference type="Proteomes" id="UP000642748"/>
    </source>
</evidence>
<keyword evidence="4 5" id="KW-0472">Membrane</keyword>
<dbReference type="InterPro" id="IPR052951">
    <property type="entry name" value="Tellurite_res_ion_channel"/>
</dbReference>
<feature type="transmembrane region" description="Helical" evidence="5">
    <location>
        <begin position="173"/>
        <end position="195"/>
    </location>
</feature>
<dbReference type="AlphaFoldDB" id="A0A8J3VQA6"/>
<reference evidence="6" key="1">
    <citation type="submission" date="2021-01" db="EMBL/GenBank/DDBJ databases">
        <title>Whole genome shotgun sequence of Rugosimonospora africana NBRC 104875.</title>
        <authorList>
            <person name="Komaki H."/>
            <person name="Tamura T."/>
        </authorList>
    </citation>
    <scope>NUCLEOTIDE SEQUENCE</scope>
    <source>
        <strain evidence="6">NBRC 104875</strain>
    </source>
</reference>
<dbReference type="RefSeq" id="WP_203918583.1">
    <property type="nucleotide sequence ID" value="NZ_BONZ01000030.1"/>
</dbReference>
<evidence type="ECO:0000256" key="5">
    <source>
        <dbReference type="SAM" id="Phobius"/>
    </source>
</evidence>
<accession>A0A8J3VQA6</accession>
<dbReference type="GO" id="GO:0046583">
    <property type="term" value="F:monoatomic cation efflux transmembrane transporter activity"/>
    <property type="evidence" value="ECO:0007669"/>
    <property type="project" value="TreeGrafter"/>
</dbReference>
<evidence type="ECO:0000313" key="6">
    <source>
        <dbReference type="EMBL" id="GIH14935.1"/>
    </source>
</evidence>
<dbReference type="PANTHER" id="PTHR37955">
    <property type="entry name" value="TELLURITE RESISTANCE PROTEIN TEHA"/>
    <property type="match status" value="1"/>
</dbReference>
<comment type="subcellular location">
    <subcellularLocation>
        <location evidence="1">Membrane</location>
        <topology evidence="1">Multi-pass membrane protein</topology>
    </subcellularLocation>
</comment>
<evidence type="ECO:0000256" key="1">
    <source>
        <dbReference type="ARBA" id="ARBA00004141"/>
    </source>
</evidence>
<keyword evidence="7" id="KW-1185">Reference proteome</keyword>
<keyword evidence="3 5" id="KW-1133">Transmembrane helix</keyword>
<proteinExistence type="predicted"/>
<evidence type="ECO:0000256" key="3">
    <source>
        <dbReference type="ARBA" id="ARBA00022989"/>
    </source>
</evidence>
<dbReference type="PANTHER" id="PTHR37955:SF1">
    <property type="entry name" value="DEP DOMAIN-CONTAINING PROTEIN"/>
    <property type="match status" value="1"/>
</dbReference>
<comment type="caution">
    <text evidence="6">The sequence shown here is derived from an EMBL/GenBank/DDBJ whole genome shotgun (WGS) entry which is preliminary data.</text>
</comment>
<dbReference type="GO" id="GO:0005886">
    <property type="term" value="C:plasma membrane"/>
    <property type="evidence" value="ECO:0007669"/>
    <property type="project" value="TreeGrafter"/>
</dbReference>
<gene>
    <name evidence="6" type="ORF">Raf01_31070</name>
</gene>
<organism evidence="6 7">
    <name type="scientific">Rugosimonospora africana</name>
    <dbReference type="NCBI Taxonomy" id="556532"/>
    <lineage>
        <taxon>Bacteria</taxon>
        <taxon>Bacillati</taxon>
        <taxon>Actinomycetota</taxon>
        <taxon>Actinomycetes</taxon>
        <taxon>Micromonosporales</taxon>
        <taxon>Micromonosporaceae</taxon>
        <taxon>Rugosimonospora</taxon>
    </lineage>
</organism>
<dbReference type="Proteomes" id="UP000642748">
    <property type="component" value="Unassembled WGS sequence"/>
</dbReference>
<feature type="transmembrane region" description="Helical" evidence="5">
    <location>
        <begin position="50"/>
        <end position="68"/>
    </location>
</feature>
<keyword evidence="2 5" id="KW-0812">Transmembrane</keyword>
<evidence type="ECO:0000256" key="4">
    <source>
        <dbReference type="ARBA" id="ARBA00023136"/>
    </source>
</evidence>
<dbReference type="EMBL" id="BONZ01000030">
    <property type="protein sequence ID" value="GIH14935.1"/>
    <property type="molecule type" value="Genomic_DNA"/>
</dbReference>
<feature type="transmembrane region" description="Helical" evidence="5">
    <location>
        <begin position="263"/>
        <end position="282"/>
    </location>
</feature>
<dbReference type="Pfam" id="PF03595">
    <property type="entry name" value="SLAC1"/>
    <property type="match status" value="1"/>
</dbReference>
<feature type="transmembrane region" description="Helical" evidence="5">
    <location>
        <begin position="294"/>
        <end position="313"/>
    </location>
</feature>
<feature type="transmembrane region" description="Helical" evidence="5">
    <location>
        <begin position="147"/>
        <end position="167"/>
    </location>
</feature>
<dbReference type="InterPro" id="IPR004695">
    <property type="entry name" value="SLAC1/Mae1/Ssu1/TehA"/>
</dbReference>
<evidence type="ECO:0000256" key="2">
    <source>
        <dbReference type="ARBA" id="ARBA00022692"/>
    </source>
</evidence>
<feature type="transmembrane region" description="Helical" evidence="5">
    <location>
        <begin position="231"/>
        <end position="251"/>
    </location>
</feature>
<dbReference type="Gene3D" id="1.50.10.150">
    <property type="entry name" value="Voltage-dependent anion channel"/>
    <property type="match status" value="1"/>
</dbReference>